<dbReference type="AlphaFoldDB" id="A0A7R9QZT0"/>
<dbReference type="InterPro" id="IPR011029">
    <property type="entry name" value="DEATH-like_dom_sf"/>
</dbReference>
<reference evidence="2" key="1">
    <citation type="submission" date="2020-11" db="EMBL/GenBank/DDBJ databases">
        <authorList>
            <person name="Tran Van P."/>
        </authorList>
    </citation>
    <scope>NUCLEOTIDE SEQUENCE</scope>
</reference>
<dbReference type="InterPro" id="IPR000488">
    <property type="entry name" value="Death_dom"/>
</dbReference>
<dbReference type="Gene3D" id="1.10.533.10">
    <property type="entry name" value="Death Domain, Fas"/>
    <property type="match status" value="1"/>
</dbReference>
<evidence type="ECO:0000313" key="2">
    <source>
        <dbReference type="EMBL" id="CAD7664614.1"/>
    </source>
</evidence>
<keyword evidence="3" id="KW-1185">Reference proteome</keyword>
<feature type="domain" description="Death" evidence="1">
    <location>
        <begin position="81"/>
        <end position="148"/>
    </location>
</feature>
<accession>A0A7R9QZT0</accession>
<name>A0A7R9QZT0_9ACAR</name>
<dbReference type="OrthoDB" id="10048028at2759"/>
<dbReference type="PROSITE" id="PS50017">
    <property type="entry name" value="DEATH_DOMAIN"/>
    <property type="match status" value="1"/>
</dbReference>
<dbReference type="EMBL" id="OC954503">
    <property type="protein sequence ID" value="CAD7664614.1"/>
    <property type="molecule type" value="Genomic_DNA"/>
</dbReference>
<dbReference type="SUPFAM" id="SSF47986">
    <property type="entry name" value="DEATH domain"/>
    <property type="match status" value="1"/>
</dbReference>
<protein>
    <recommendedName>
        <fullName evidence="1">Death domain-containing protein</fullName>
    </recommendedName>
</protein>
<gene>
    <name evidence="2" type="ORF">ONB1V03_LOCUS21172</name>
</gene>
<dbReference type="GO" id="GO:0007165">
    <property type="term" value="P:signal transduction"/>
    <property type="evidence" value="ECO:0007669"/>
    <property type="project" value="InterPro"/>
</dbReference>
<dbReference type="Pfam" id="PF00531">
    <property type="entry name" value="Death"/>
    <property type="match status" value="1"/>
</dbReference>
<evidence type="ECO:0000259" key="1">
    <source>
        <dbReference type="PROSITE" id="PS50017"/>
    </source>
</evidence>
<dbReference type="Proteomes" id="UP000728032">
    <property type="component" value="Unassembled WGS sequence"/>
</dbReference>
<organism evidence="2">
    <name type="scientific">Oppiella nova</name>
    <dbReference type="NCBI Taxonomy" id="334625"/>
    <lineage>
        <taxon>Eukaryota</taxon>
        <taxon>Metazoa</taxon>
        <taxon>Ecdysozoa</taxon>
        <taxon>Arthropoda</taxon>
        <taxon>Chelicerata</taxon>
        <taxon>Arachnida</taxon>
        <taxon>Acari</taxon>
        <taxon>Acariformes</taxon>
        <taxon>Sarcoptiformes</taxon>
        <taxon>Oribatida</taxon>
        <taxon>Brachypylina</taxon>
        <taxon>Oppioidea</taxon>
        <taxon>Oppiidae</taxon>
        <taxon>Oppiella</taxon>
    </lineage>
</organism>
<sequence>MDENFIEDEGNALPLYFALMQIYTQNANQYNFNQFVKTSKATVDCSHTEKSDNCLIGKRYNELNTHIRRAFEINLNNETNSWKSLAKQLGYTSDSISIFSSLGRQRMNCVQYFLTDWSKYEDSTISSLIKALHKIGRLDCIVIIDPSFRVSPY</sequence>
<evidence type="ECO:0000313" key="3">
    <source>
        <dbReference type="Proteomes" id="UP000728032"/>
    </source>
</evidence>
<dbReference type="EMBL" id="CAJPVJ010039678">
    <property type="protein sequence ID" value="CAG2181751.1"/>
    <property type="molecule type" value="Genomic_DNA"/>
</dbReference>
<proteinExistence type="predicted"/>